<evidence type="ECO:0000313" key="1">
    <source>
        <dbReference type="EMBL" id="ENN81935.1"/>
    </source>
</evidence>
<name>N6UJL1_DENPD</name>
<dbReference type="AlphaFoldDB" id="N6UJL1"/>
<dbReference type="Proteomes" id="UP000030742">
    <property type="component" value="Unassembled WGS sequence"/>
</dbReference>
<reference evidence="1 3" key="1">
    <citation type="journal article" date="2013" name="Genome Biol.">
        <title>Draft genome of the mountain pine beetle, Dendroctonus ponderosae Hopkins, a major forest pest.</title>
        <authorList>
            <person name="Keeling C.I."/>
            <person name="Yuen M.M."/>
            <person name="Liao N.Y."/>
            <person name="Docking T.R."/>
            <person name="Chan S.K."/>
            <person name="Taylor G.A."/>
            <person name="Palmquist D.L."/>
            <person name="Jackman S.D."/>
            <person name="Nguyen A."/>
            <person name="Li M."/>
            <person name="Henderson H."/>
            <person name="Janes J.K."/>
            <person name="Zhao Y."/>
            <person name="Pandoh P."/>
            <person name="Moore R."/>
            <person name="Sperling F.A."/>
            <person name="Huber D.P."/>
            <person name="Birol I."/>
            <person name="Jones S.J."/>
            <person name="Bohlmann J."/>
        </authorList>
    </citation>
    <scope>NUCLEOTIDE SEQUENCE</scope>
</reference>
<accession>N6UJL1</accession>
<feature type="non-terminal residue" evidence="1">
    <location>
        <position position="1"/>
    </location>
</feature>
<organism evidence="1">
    <name type="scientific">Dendroctonus ponderosae</name>
    <name type="common">Mountain pine beetle</name>
    <dbReference type="NCBI Taxonomy" id="77166"/>
    <lineage>
        <taxon>Eukaryota</taxon>
        <taxon>Metazoa</taxon>
        <taxon>Ecdysozoa</taxon>
        <taxon>Arthropoda</taxon>
        <taxon>Hexapoda</taxon>
        <taxon>Insecta</taxon>
        <taxon>Pterygota</taxon>
        <taxon>Neoptera</taxon>
        <taxon>Endopterygota</taxon>
        <taxon>Coleoptera</taxon>
        <taxon>Polyphaga</taxon>
        <taxon>Cucujiformia</taxon>
        <taxon>Curculionidae</taxon>
        <taxon>Scolytinae</taxon>
        <taxon>Dendroctonus</taxon>
    </lineage>
</organism>
<dbReference type="EMBL" id="KB739998">
    <property type="protein sequence ID" value="ENN81935.1"/>
    <property type="molecule type" value="Genomic_DNA"/>
</dbReference>
<gene>
    <name evidence="2" type="ORF">D910_09580</name>
    <name evidence="1" type="ORF">YQE_01646</name>
</gene>
<evidence type="ECO:0000313" key="2">
    <source>
        <dbReference type="EMBL" id="ERL92263.1"/>
    </source>
</evidence>
<sequence>MGCRISEFQLDPSRMSKREWYRHLSDQEFEAIFQVFILFVGIEQTRSETRLVTASNQSVSSFVLDSLEIELKFKFPFSSPVRLFHNSHLQW</sequence>
<dbReference type="HOGENOM" id="CLU_2429314_0_0_1"/>
<proteinExistence type="predicted"/>
<dbReference type="EMBL" id="KB632318">
    <property type="protein sequence ID" value="ERL92263.1"/>
    <property type="molecule type" value="Genomic_DNA"/>
</dbReference>
<protein>
    <submittedName>
        <fullName evidence="1">Uncharacterized protein</fullName>
    </submittedName>
</protein>
<evidence type="ECO:0000313" key="3">
    <source>
        <dbReference type="Proteomes" id="UP000030742"/>
    </source>
</evidence>